<evidence type="ECO:0000313" key="1">
    <source>
        <dbReference type="EMBL" id="GAG14307.1"/>
    </source>
</evidence>
<reference evidence="1" key="1">
    <citation type="journal article" date="2014" name="Front. Microbiol.">
        <title>High frequency of phylogenetically diverse reductive dehalogenase-homologous genes in deep subseafloor sedimentary metagenomes.</title>
        <authorList>
            <person name="Kawai M."/>
            <person name="Futagami T."/>
            <person name="Toyoda A."/>
            <person name="Takaki Y."/>
            <person name="Nishi S."/>
            <person name="Hori S."/>
            <person name="Arai W."/>
            <person name="Tsubouchi T."/>
            <person name="Morono Y."/>
            <person name="Uchiyama I."/>
            <person name="Ito T."/>
            <person name="Fujiyama A."/>
            <person name="Inagaki F."/>
            <person name="Takami H."/>
        </authorList>
    </citation>
    <scope>NUCLEOTIDE SEQUENCE</scope>
    <source>
        <strain evidence="1">Expedition CK06-06</strain>
    </source>
</reference>
<dbReference type="AlphaFoldDB" id="X0VT30"/>
<accession>X0VT30</accession>
<proteinExistence type="predicted"/>
<name>X0VT30_9ZZZZ</name>
<sequence length="52" mass="6235">MSYENLKLKKRNFTVDQGYFYMLDEDQDNLLQKTDDGNTAFSYPFDILMTKQ</sequence>
<protein>
    <submittedName>
        <fullName evidence="1">Uncharacterized protein</fullName>
    </submittedName>
</protein>
<feature type="non-terminal residue" evidence="1">
    <location>
        <position position="52"/>
    </location>
</feature>
<gene>
    <name evidence="1" type="ORF">S01H1_57583</name>
</gene>
<dbReference type="EMBL" id="BARS01037557">
    <property type="protein sequence ID" value="GAG14307.1"/>
    <property type="molecule type" value="Genomic_DNA"/>
</dbReference>
<comment type="caution">
    <text evidence="1">The sequence shown here is derived from an EMBL/GenBank/DDBJ whole genome shotgun (WGS) entry which is preliminary data.</text>
</comment>
<organism evidence="1">
    <name type="scientific">marine sediment metagenome</name>
    <dbReference type="NCBI Taxonomy" id="412755"/>
    <lineage>
        <taxon>unclassified sequences</taxon>
        <taxon>metagenomes</taxon>
        <taxon>ecological metagenomes</taxon>
    </lineage>
</organism>